<dbReference type="Pfam" id="PF01037">
    <property type="entry name" value="AsnC_trans_reg"/>
    <property type="match status" value="1"/>
</dbReference>
<dbReference type="Pfam" id="PF13412">
    <property type="entry name" value="HTH_24"/>
    <property type="match status" value="1"/>
</dbReference>
<proteinExistence type="predicted"/>
<dbReference type="InterPro" id="IPR011008">
    <property type="entry name" value="Dimeric_a/b-barrel"/>
</dbReference>
<dbReference type="SUPFAM" id="SSF46785">
    <property type="entry name" value="Winged helix' DNA-binding domain"/>
    <property type="match status" value="1"/>
</dbReference>
<dbReference type="STRING" id="1212545.SARL_02861"/>
<name>A0A2T7BU25_9STAP</name>
<dbReference type="Gene3D" id="3.30.70.920">
    <property type="match status" value="1"/>
</dbReference>
<reference evidence="5 8" key="2">
    <citation type="submission" date="2019-07" db="EMBL/GenBank/DDBJ databases">
        <title>Whole genome shotgun sequence of Staphylococcus arlettae NBRC 109765.</title>
        <authorList>
            <person name="Hosoyama A."/>
            <person name="Uohara A."/>
            <person name="Ohji S."/>
            <person name="Ichikawa N."/>
        </authorList>
    </citation>
    <scope>NUCLEOTIDE SEQUENCE [LARGE SCALE GENOMIC DNA]</scope>
    <source>
        <strain evidence="5 8">NBRC 109765</strain>
    </source>
</reference>
<dbReference type="PANTHER" id="PTHR30154:SF53">
    <property type="entry name" value="HTH-TYPE TRANSCRIPTIONAL REGULATOR LRPC"/>
    <property type="match status" value="1"/>
</dbReference>
<dbReference type="GeneID" id="97288275"/>
<dbReference type="GO" id="GO:0043200">
    <property type="term" value="P:response to amino acid"/>
    <property type="evidence" value="ECO:0007669"/>
    <property type="project" value="TreeGrafter"/>
</dbReference>
<protein>
    <submittedName>
        <fullName evidence="6">AsnC family transcriptional regulator</fullName>
    </submittedName>
</protein>
<evidence type="ECO:0000313" key="6">
    <source>
        <dbReference type="EMBL" id="SUJ22060.1"/>
    </source>
</evidence>
<reference evidence="6 7" key="1">
    <citation type="submission" date="2018-06" db="EMBL/GenBank/DDBJ databases">
        <authorList>
            <consortium name="Pathogen Informatics"/>
            <person name="Doyle S."/>
        </authorList>
    </citation>
    <scope>NUCLEOTIDE SEQUENCE [LARGE SCALE GENOMIC DNA]</scope>
    <source>
        <strain evidence="6 7">NCTC12413</strain>
    </source>
</reference>
<dbReference type="AlphaFoldDB" id="A0A2T7BU25"/>
<dbReference type="EMBL" id="UGZE01000001">
    <property type="protein sequence ID" value="SUJ22060.1"/>
    <property type="molecule type" value="Genomic_DNA"/>
</dbReference>
<evidence type="ECO:0000313" key="5">
    <source>
        <dbReference type="EMBL" id="GEP99466.1"/>
    </source>
</evidence>
<organism evidence="6 7">
    <name type="scientific">Staphylococcus arlettae</name>
    <dbReference type="NCBI Taxonomy" id="29378"/>
    <lineage>
        <taxon>Bacteria</taxon>
        <taxon>Bacillati</taxon>
        <taxon>Bacillota</taxon>
        <taxon>Bacilli</taxon>
        <taxon>Bacillales</taxon>
        <taxon>Staphylococcaceae</taxon>
        <taxon>Staphylococcus</taxon>
    </lineage>
</organism>
<dbReference type="GO" id="GO:0043565">
    <property type="term" value="F:sequence-specific DNA binding"/>
    <property type="evidence" value="ECO:0007669"/>
    <property type="project" value="InterPro"/>
</dbReference>
<dbReference type="SUPFAM" id="SSF54909">
    <property type="entry name" value="Dimeric alpha+beta barrel"/>
    <property type="match status" value="1"/>
</dbReference>
<evidence type="ECO:0000256" key="3">
    <source>
        <dbReference type="ARBA" id="ARBA00023163"/>
    </source>
</evidence>
<keyword evidence="8" id="KW-1185">Reference proteome</keyword>
<evidence type="ECO:0000256" key="2">
    <source>
        <dbReference type="ARBA" id="ARBA00023125"/>
    </source>
</evidence>
<dbReference type="Proteomes" id="UP000254956">
    <property type="component" value="Unassembled WGS sequence"/>
</dbReference>
<feature type="domain" description="HTH asnC-type" evidence="4">
    <location>
        <begin position="1"/>
        <end position="62"/>
    </location>
</feature>
<evidence type="ECO:0000313" key="8">
    <source>
        <dbReference type="Proteomes" id="UP000321598"/>
    </source>
</evidence>
<evidence type="ECO:0000313" key="7">
    <source>
        <dbReference type="Proteomes" id="UP000254956"/>
    </source>
</evidence>
<dbReference type="PRINTS" id="PR00033">
    <property type="entry name" value="HTHASNC"/>
</dbReference>
<dbReference type="Gene3D" id="1.10.10.10">
    <property type="entry name" value="Winged helix-like DNA-binding domain superfamily/Winged helix DNA-binding domain"/>
    <property type="match status" value="1"/>
</dbReference>
<dbReference type="SMART" id="SM00344">
    <property type="entry name" value="HTH_ASNC"/>
    <property type="match status" value="1"/>
</dbReference>
<dbReference type="PANTHER" id="PTHR30154">
    <property type="entry name" value="LEUCINE-RESPONSIVE REGULATORY PROTEIN"/>
    <property type="match status" value="1"/>
</dbReference>
<accession>A0A2T7BU25</accession>
<keyword evidence="2" id="KW-0238">DNA-binding</keyword>
<evidence type="ECO:0000259" key="4">
    <source>
        <dbReference type="PROSITE" id="PS50956"/>
    </source>
</evidence>
<dbReference type="InterPro" id="IPR036388">
    <property type="entry name" value="WH-like_DNA-bd_sf"/>
</dbReference>
<dbReference type="InterPro" id="IPR019887">
    <property type="entry name" value="Tscrpt_reg_AsnC/Lrp_C"/>
</dbReference>
<dbReference type="GO" id="GO:0005829">
    <property type="term" value="C:cytosol"/>
    <property type="evidence" value="ECO:0007669"/>
    <property type="project" value="TreeGrafter"/>
</dbReference>
<dbReference type="InterPro" id="IPR000485">
    <property type="entry name" value="AsnC-type_HTH_dom"/>
</dbReference>
<keyword evidence="1" id="KW-0805">Transcription regulation</keyword>
<evidence type="ECO:0000256" key="1">
    <source>
        <dbReference type="ARBA" id="ARBA00023015"/>
    </source>
</evidence>
<dbReference type="RefSeq" id="WP_002509328.1">
    <property type="nucleotide sequence ID" value="NZ_AP019698.1"/>
</dbReference>
<dbReference type="Proteomes" id="UP000321598">
    <property type="component" value="Unassembled WGS sequence"/>
</dbReference>
<dbReference type="InterPro" id="IPR036390">
    <property type="entry name" value="WH_DNA-bd_sf"/>
</dbReference>
<dbReference type="OrthoDB" id="34294at2"/>
<dbReference type="EMBL" id="BKAV01000003">
    <property type="protein sequence ID" value="GEP99466.1"/>
    <property type="molecule type" value="Genomic_DNA"/>
</dbReference>
<dbReference type="PROSITE" id="PS50956">
    <property type="entry name" value="HTH_ASNC_2"/>
    <property type="match status" value="1"/>
</dbReference>
<keyword evidence="3" id="KW-0804">Transcription</keyword>
<gene>
    <name evidence="6" type="primary">lrpC</name>
    <name evidence="6" type="ORF">NCTC12413_01969</name>
    <name evidence="5" type="ORF">SAR03_05040</name>
</gene>
<dbReference type="InterPro" id="IPR019888">
    <property type="entry name" value="Tscrpt_reg_AsnC-like"/>
</dbReference>
<sequence length="136" mass="15714">MDVIDNKIISVLQTNSKISLSELSDLVHLSSPSVRERINKLLETGIIKKYTIDIDYTLLGYTIEVIMHITIKNNLYKDFKLFINNQSDVDFCYRVSGSSCFLVKMHFQSMSAVEQCIDDMQRYGHTHTQFILSQVK</sequence>